<dbReference type="AlphaFoldDB" id="A0A5B7CGQ3"/>
<protein>
    <submittedName>
        <fullName evidence="1">Uncharacterized protein</fullName>
    </submittedName>
</protein>
<organism evidence="1 2">
    <name type="scientific">Portunus trituberculatus</name>
    <name type="common">Swimming crab</name>
    <name type="synonym">Neptunus trituberculatus</name>
    <dbReference type="NCBI Taxonomy" id="210409"/>
    <lineage>
        <taxon>Eukaryota</taxon>
        <taxon>Metazoa</taxon>
        <taxon>Ecdysozoa</taxon>
        <taxon>Arthropoda</taxon>
        <taxon>Crustacea</taxon>
        <taxon>Multicrustacea</taxon>
        <taxon>Malacostraca</taxon>
        <taxon>Eumalacostraca</taxon>
        <taxon>Eucarida</taxon>
        <taxon>Decapoda</taxon>
        <taxon>Pleocyemata</taxon>
        <taxon>Brachyura</taxon>
        <taxon>Eubrachyura</taxon>
        <taxon>Portunoidea</taxon>
        <taxon>Portunidae</taxon>
        <taxon>Portuninae</taxon>
        <taxon>Portunus</taxon>
    </lineage>
</organism>
<comment type="caution">
    <text evidence="1">The sequence shown here is derived from an EMBL/GenBank/DDBJ whole genome shotgun (WGS) entry which is preliminary data.</text>
</comment>
<reference evidence="1 2" key="1">
    <citation type="submission" date="2019-05" db="EMBL/GenBank/DDBJ databases">
        <title>Another draft genome of Portunus trituberculatus and its Hox gene families provides insights of decapod evolution.</title>
        <authorList>
            <person name="Jeong J.-H."/>
            <person name="Song I."/>
            <person name="Kim S."/>
            <person name="Choi T."/>
            <person name="Kim D."/>
            <person name="Ryu S."/>
            <person name="Kim W."/>
        </authorList>
    </citation>
    <scope>NUCLEOTIDE SEQUENCE [LARGE SCALE GENOMIC DNA]</scope>
    <source>
        <tissue evidence="1">Muscle</tissue>
    </source>
</reference>
<gene>
    <name evidence="1" type="ORF">E2C01_001467</name>
</gene>
<name>A0A5B7CGQ3_PORTR</name>
<evidence type="ECO:0000313" key="1">
    <source>
        <dbReference type="EMBL" id="MPC08872.1"/>
    </source>
</evidence>
<evidence type="ECO:0000313" key="2">
    <source>
        <dbReference type="Proteomes" id="UP000324222"/>
    </source>
</evidence>
<accession>A0A5B7CGQ3</accession>
<proteinExistence type="predicted"/>
<sequence length="219" mass="23543">MRCRLCLEDIRPGRDGREGGAGRAGKQRGAISGSGCHDYGMVGRQATLDSRPGRSRGMTSGIKSQCANTGRRAVLRQGSQRDGQCPRVYLVTRLPPLYPCSVLTRTIAVGVESPESPWSPPAAPPSAAFVPLPALGDRLCAAKLDHSNFGLFGLRPASAAMDLTTAYRYNQNMMEYYTCKSKSFYWVGGRAGGRESVIQGLTGECERVGGGRQNLRPDS</sequence>
<keyword evidence="2" id="KW-1185">Reference proteome</keyword>
<dbReference type="Proteomes" id="UP000324222">
    <property type="component" value="Unassembled WGS sequence"/>
</dbReference>
<dbReference type="EMBL" id="VSRR010000047">
    <property type="protein sequence ID" value="MPC08872.1"/>
    <property type="molecule type" value="Genomic_DNA"/>
</dbReference>